<accession>A0A1Q8CY23</accession>
<feature type="transmembrane region" description="Helical" evidence="1">
    <location>
        <begin position="12"/>
        <end position="36"/>
    </location>
</feature>
<comment type="caution">
    <text evidence="2">The sequence shown here is derived from an EMBL/GenBank/DDBJ whole genome shotgun (WGS) entry which is preliminary data.</text>
</comment>
<sequence length="149" mass="15224">MVTSTRRSSPPLTIIASFLGFLASTVSVVAGGIVLATSGPELAEELRKKDPSMSGSEVDAGVAFAQGVGIAVAAVVALGYLWLAFRLKAGRNWARVVLTLLTVVQVAYLVAEGGGTTLGYVSCGLAVLAVVLSFLPPSNVYIATARRGG</sequence>
<feature type="transmembrane region" description="Helical" evidence="1">
    <location>
        <begin position="92"/>
        <end position="111"/>
    </location>
</feature>
<keyword evidence="1" id="KW-0812">Transmembrane</keyword>
<name>A0A1Q8CY23_9PSEU</name>
<dbReference type="AlphaFoldDB" id="A0A1Q8CY23"/>
<evidence type="ECO:0000313" key="3">
    <source>
        <dbReference type="Proteomes" id="UP000185596"/>
    </source>
</evidence>
<proteinExistence type="predicted"/>
<protein>
    <submittedName>
        <fullName evidence="2">Uncharacterized protein</fullName>
    </submittedName>
</protein>
<keyword evidence="1" id="KW-1133">Transmembrane helix</keyword>
<keyword evidence="1" id="KW-0472">Membrane</keyword>
<dbReference type="EMBL" id="MSIE01000002">
    <property type="protein sequence ID" value="OLF19258.1"/>
    <property type="molecule type" value="Genomic_DNA"/>
</dbReference>
<organism evidence="2 3">
    <name type="scientific">Actinophytocola xanthii</name>
    <dbReference type="NCBI Taxonomy" id="1912961"/>
    <lineage>
        <taxon>Bacteria</taxon>
        <taxon>Bacillati</taxon>
        <taxon>Actinomycetota</taxon>
        <taxon>Actinomycetes</taxon>
        <taxon>Pseudonocardiales</taxon>
        <taxon>Pseudonocardiaceae</taxon>
    </lineage>
</organism>
<evidence type="ECO:0000256" key="1">
    <source>
        <dbReference type="SAM" id="Phobius"/>
    </source>
</evidence>
<dbReference type="RefSeq" id="WP_075123862.1">
    <property type="nucleotide sequence ID" value="NZ_MSIE01000002.1"/>
</dbReference>
<reference evidence="2 3" key="1">
    <citation type="submission" date="2016-12" db="EMBL/GenBank/DDBJ databases">
        <title>The draft genome sequence of Actinophytocola sp. 11-183.</title>
        <authorList>
            <person name="Wang W."/>
            <person name="Yuan L."/>
        </authorList>
    </citation>
    <scope>NUCLEOTIDE SEQUENCE [LARGE SCALE GENOMIC DNA]</scope>
    <source>
        <strain evidence="2 3">11-183</strain>
    </source>
</reference>
<gene>
    <name evidence="2" type="ORF">BU204_02605</name>
</gene>
<dbReference type="STRING" id="1912961.BU204_02605"/>
<dbReference type="OrthoDB" id="3831145at2"/>
<feature type="transmembrane region" description="Helical" evidence="1">
    <location>
        <begin position="63"/>
        <end position="85"/>
    </location>
</feature>
<feature type="transmembrane region" description="Helical" evidence="1">
    <location>
        <begin position="117"/>
        <end position="137"/>
    </location>
</feature>
<dbReference type="Proteomes" id="UP000185596">
    <property type="component" value="Unassembled WGS sequence"/>
</dbReference>
<evidence type="ECO:0000313" key="2">
    <source>
        <dbReference type="EMBL" id="OLF19258.1"/>
    </source>
</evidence>
<keyword evidence="3" id="KW-1185">Reference proteome</keyword>